<feature type="compositionally biased region" description="Low complexity" evidence="1">
    <location>
        <begin position="106"/>
        <end position="121"/>
    </location>
</feature>
<protein>
    <recommendedName>
        <fullName evidence="4">PB1 domain-containing protein</fullName>
    </recommendedName>
</protein>
<comment type="caution">
    <text evidence="2">The sequence shown here is derived from an EMBL/GenBank/DDBJ whole genome shotgun (WGS) entry which is preliminary data.</text>
</comment>
<keyword evidence="3" id="KW-1185">Reference proteome</keyword>
<organism evidence="2 3">
    <name type="scientific">Pagothenia borchgrevinki</name>
    <name type="common">Bald rockcod</name>
    <name type="synonym">Trematomus borchgrevinki</name>
    <dbReference type="NCBI Taxonomy" id="8213"/>
    <lineage>
        <taxon>Eukaryota</taxon>
        <taxon>Metazoa</taxon>
        <taxon>Chordata</taxon>
        <taxon>Craniata</taxon>
        <taxon>Vertebrata</taxon>
        <taxon>Euteleostomi</taxon>
        <taxon>Actinopterygii</taxon>
        <taxon>Neopterygii</taxon>
        <taxon>Teleostei</taxon>
        <taxon>Neoteleostei</taxon>
        <taxon>Acanthomorphata</taxon>
        <taxon>Eupercaria</taxon>
        <taxon>Perciformes</taxon>
        <taxon>Notothenioidei</taxon>
        <taxon>Nototheniidae</taxon>
        <taxon>Pagothenia</taxon>
    </lineage>
</organism>
<dbReference type="AlphaFoldDB" id="A0ABD2GBV3"/>
<dbReference type="EMBL" id="JBIYXZ010002080">
    <property type="protein sequence ID" value="KAL3050823.1"/>
    <property type="molecule type" value="Genomic_DNA"/>
</dbReference>
<sequence>MTVKTPAKLRILVNPDDSRKLVLPNGIPETMEQLTDEVRKVCGGFRMQYQDRDVGDALVNLTSTADLEDLTTIKVIPMPDDGVQEYIFTVVEEAVSAQSDDTDILSTPSSSGSTRTRIWLK</sequence>
<gene>
    <name evidence="2" type="ORF">OYC64_001147</name>
</gene>
<proteinExistence type="predicted"/>
<dbReference type="Proteomes" id="UP001619887">
    <property type="component" value="Unassembled WGS sequence"/>
</dbReference>
<evidence type="ECO:0008006" key="4">
    <source>
        <dbReference type="Google" id="ProtNLM"/>
    </source>
</evidence>
<reference evidence="2 3" key="1">
    <citation type="journal article" date="2022" name="G3 (Bethesda)">
        <title>Evaluating Illumina-, Nanopore-, and PacBio-based genome assembly strategies with the bald notothen, Trematomus borchgrevinki.</title>
        <authorList>
            <person name="Rayamajhi N."/>
            <person name="Cheng C.C."/>
            <person name="Catchen J.M."/>
        </authorList>
    </citation>
    <scope>NUCLEOTIDE SEQUENCE [LARGE SCALE GENOMIC DNA]</scope>
    <source>
        <strain evidence="2">AGRC-2024</strain>
    </source>
</reference>
<name>A0ABD2GBV3_PAGBO</name>
<evidence type="ECO:0000313" key="2">
    <source>
        <dbReference type="EMBL" id="KAL3050823.1"/>
    </source>
</evidence>
<evidence type="ECO:0000313" key="3">
    <source>
        <dbReference type="Proteomes" id="UP001619887"/>
    </source>
</evidence>
<accession>A0ABD2GBV3</accession>
<feature type="region of interest" description="Disordered" evidence="1">
    <location>
        <begin position="99"/>
        <end position="121"/>
    </location>
</feature>
<reference evidence="2 3" key="2">
    <citation type="journal article" date="2024" name="G3 (Bethesda)">
        <title>The genome of the cryopelagic Antarctic bald notothen, Trematomus borchgrevinki.</title>
        <authorList>
            <person name="Rayamajhi N."/>
            <person name="Rivera-Colon A.G."/>
            <person name="Minhas B.F."/>
            <person name="Cheng C.C."/>
            <person name="Catchen J.M."/>
        </authorList>
    </citation>
    <scope>NUCLEOTIDE SEQUENCE [LARGE SCALE GENOMIC DNA]</scope>
    <source>
        <strain evidence="2">AGRC-2024</strain>
    </source>
</reference>
<evidence type="ECO:0000256" key="1">
    <source>
        <dbReference type="SAM" id="MobiDB-lite"/>
    </source>
</evidence>